<evidence type="ECO:0000313" key="3">
    <source>
        <dbReference type="EMBL" id="RBQ22946.1"/>
    </source>
</evidence>
<gene>
    <name evidence="3" type="ORF">ALNOE001_13390</name>
</gene>
<dbReference type="SUPFAM" id="SSF54637">
    <property type="entry name" value="Thioesterase/thiol ester dehydrase-isomerase"/>
    <property type="match status" value="1"/>
</dbReference>
<dbReference type="PANTHER" id="PTHR31793">
    <property type="entry name" value="4-HYDROXYBENZOYL-COA THIOESTERASE FAMILY MEMBER"/>
    <property type="match status" value="1"/>
</dbReference>
<dbReference type="EMBL" id="NIZT01000031">
    <property type="protein sequence ID" value="RBQ22946.1"/>
    <property type="molecule type" value="Genomic_DNA"/>
</dbReference>
<dbReference type="Proteomes" id="UP000253099">
    <property type="component" value="Unassembled WGS sequence"/>
</dbReference>
<dbReference type="Pfam" id="PF13279">
    <property type="entry name" value="4HBT_2"/>
    <property type="match status" value="1"/>
</dbReference>
<dbReference type="CDD" id="cd00586">
    <property type="entry name" value="4HBT"/>
    <property type="match status" value="1"/>
</dbReference>
<proteinExistence type="inferred from homology"/>
<comment type="caution">
    <text evidence="3">The sequence shown here is derived from an EMBL/GenBank/DDBJ whole genome shotgun (WGS) entry which is preliminary data.</text>
</comment>
<organism evidence="3 4">
    <name type="scientific">Candidatus Methanobinarius endosymbioticus</name>
    <dbReference type="NCBI Taxonomy" id="2006182"/>
    <lineage>
        <taxon>Archaea</taxon>
        <taxon>Methanobacteriati</taxon>
        <taxon>Methanobacteriota</taxon>
        <taxon>Methanomada group</taxon>
        <taxon>Methanobacteria</taxon>
        <taxon>Methanobacteriales</taxon>
        <taxon>Methanobacteriaceae</taxon>
        <taxon>Candidatus Methanobinarius</taxon>
    </lineage>
</organism>
<keyword evidence="4" id="KW-1185">Reference proteome</keyword>
<dbReference type="AlphaFoldDB" id="A0A366M9S9"/>
<dbReference type="PANTHER" id="PTHR31793:SF27">
    <property type="entry name" value="NOVEL THIOESTERASE SUPERFAMILY DOMAIN AND SAPOSIN A-TYPE DOMAIN CONTAINING PROTEIN (0610012H03RIK)"/>
    <property type="match status" value="1"/>
</dbReference>
<dbReference type="InterPro" id="IPR029069">
    <property type="entry name" value="HotDog_dom_sf"/>
</dbReference>
<protein>
    <submittedName>
        <fullName evidence="3">Uncharacterized protein</fullName>
    </submittedName>
</protein>
<evidence type="ECO:0000256" key="2">
    <source>
        <dbReference type="ARBA" id="ARBA00022801"/>
    </source>
</evidence>
<sequence length="139" mass="16321">MFKDYVTPRFGNIDGLKHVNNTVVADWFEMGRNGIFRYFNPNLDLSYENWKLIMVRTEFDFVSQMYYGIDVEIRTYVLKIGNSSFTTGHEAWQNGELKSKGKAVIVHYDFIEKKSKSIPDEIREKLIEHLISEEDIGNE</sequence>
<dbReference type="GO" id="GO:0047617">
    <property type="term" value="F:fatty acyl-CoA hydrolase activity"/>
    <property type="evidence" value="ECO:0007669"/>
    <property type="project" value="TreeGrafter"/>
</dbReference>
<dbReference type="InterPro" id="IPR050563">
    <property type="entry name" value="4-hydroxybenzoyl-CoA_TE"/>
</dbReference>
<name>A0A366M9S9_9EURY</name>
<reference evidence="3 4" key="1">
    <citation type="submission" date="2018-06" db="EMBL/GenBank/DDBJ databases">
        <title>Genomic insight into two independent archaeal endosymbiosis events.</title>
        <authorList>
            <person name="Lind A.E."/>
            <person name="Lewis W.H."/>
            <person name="Spang A."/>
            <person name="Guy L."/>
            <person name="Embley M.T."/>
            <person name="Ettema T.J.G."/>
        </authorList>
    </citation>
    <scope>NUCLEOTIDE SEQUENCE [LARGE SCALE GENOMIC DNA]</scope>
    <source>
        <strain evidence="3">NOE</strain>
    </source>
</reference>
<comment type="similarity">
    <text evidence="1">Belongs to the 4-hydroxybenzoyl-CoA thioesterase family.</text>
</comment>
<accession>A0A366M9S9</accession>
<dbReference type="Gene3D" id="3.10.129.10">
    <property type="entry name" value="Hotdog Thioesterase"/>
    <property type="match status" value="1"/>
</dbReference>
<evidence type="ECO:0000256" key="1">
    <source>
        <dbReference type="ARBA" id="ARBA00005953"/>
    </source>
</evidence>
<keyword evidence="2" id="KW-0378">Hydrolase</keyword>
<evidence type="ECO:0000313" key="4">
    <source>
        <dbReference type="Proteomes" id="UP000253099"/>
    </source>
</evidence>